<reference evidence="1" key="1">
    <citation type="journal article" date="2025" name="Int. J. Syst. Evol. Microbiol.">
        <title>Inconstantimicrobium mannanitabidum sp. nov., a novel member of the family Clostridiaceae isolated from anoxic soil under the treatment of reductive soil disinfestation.</title>
        <authorList>
            <person name="Ueki A."/>
            <person name="Tonouchi A."/>
            <person name="Honma S."/>
            <person name="Kaku N."/>
            <person name="Ueki K."/>
        </authorList>
    </citation>
    <scope>NUCLEOTIDE SEQUENCE</scope>
    <source>
        <strain evidence="1">TW13</strain>
    </source>
</reference>
<proteinExistence type="predicted"/>
<gene>
    <name evidence="1" type="ORF">rsdtw13_06530</name>
</gene>
<accession>A0ACB5R8F8</accession>
<dbReference type="Proteomes" id="UP001058074">
    <property type="component" value="Unassembled WGS sequence"/>
</dbReference>
<organism evidence="1 2">
    <name type="scientific">Inconstantimicrobium mannanitabidum</name>
    <dbReference type="NCBI Taxonomy" id="1604901"/>
    <lineage>
        <taxon>Bacteria</taxon>
        <taxon>Bacillati</taxon>
        <taxon>Bacillota</taxon>
        <taxon>Clostridia</taxon>
        <taxon>Eubacteriales</taxon>
        <taxon>Clostridiaceae</taxon>
        <taxon>Inconstantimicrobium</taxon>
    </lineage>
</organism>
<keyword evidence="2" id="KW-1185">Reference proteome</keyword>
<comment type="caution">
    <text evidence="1">The sequence shown here is derived from an EMBL/GenBank/DDBJ whole genome shotgun (WGS) entry which is preliminary data.</text>
</comment>
<evidence type="ECO:0000313" key="1">
    <source>
        <dbReference type="EMBL" id="GKX65395.1"/>
    </source>
</evidence>
<protein>
    <submittedName>
        <fullName evidence="1">Uncharacterized protein</fullName>
    </submittedName>
</protein>
<sequence length="204" mass="22896">MERKWQSPASSGLLFTIVINTNLDIIQLPKTTLIVAAAICTSLKNLNVDAKIKWPNDIFINNRKIGGILTELINNEDKTYSLIIGIGLNINTREEDFSQEINNIATSLAIEYRCYFSRELILAEILNNFEKLWGDFSQNLSLENIIKICKDNSAILNKQIFLIKNGNYEEVLAKDLTSNGELVIEMNNGSDAIISSGEISIKLK</sequence>
<dbReference type="EMBL" id="BROD01000001">
    <property type="protein sequence ID" value="GKX65395.1"/>
    <property type="molecule type" value="Genomic_DNA"/>
</dbReference>
<name>A0ACB5R8F8_9CLOT</name>
<evidence type="ECO:0000313" key="2">
    <source>
        <dbReference type="Proteomes" id="UP001058074"/>
    </source>
</evidence>